<dbReference type="RefSeq" id="WP_118864006.1">
    <property type="nucleotide sequence ID" value="NZ_QWLV01000003.1"/>
</dbReference>
<proteinExistence type="predicted"/>
<evidence type="ECO:0000313" key="2">
    <source>
        <dbReference type="Proteomes" id="UP000266693"/>
    </source>
</evidence>
<dbReference type="Pfam" id="PF02620">
    <property type="entry name" value="YceD"/>
    <property type="match status" value="1"/>
</dbReference>
<name>A0A396RVN9_9SPHN</name>
<keyword evidence="2" id="KW-1185">Reference proteome</keyword>
<reference evidence="1 2" key="1">
    <citation type="submission" date="2018-08" db="EMBL/GenBank/DDBJ databases">
        <title>The multiple taxonomic identification of Sphingomonas gilva.</title>
        <authorList>
            <person name="Zhu D."/>
            <person name="Zheng S."/>
        </authorList>
    </citation>
    <scope>NUCLEOTIDE SEQUENCE [LARGE SCALE GENOMIC DNA]</scope>
    <source>
        <strain evidence="1 2">ZDH117</strain>
    </source>
</reference>
<evidence type="ECO:0000313" key="1">
    <source>
        <dbReference type="EMBL" id="RHW17741.1"/>
    </source>
</evidence>
<comment type="caution">
    <text evidence="1">The sequence shown here is derived from an EMBL/GenBank/DDBJ whole genome shotgun (WGS) entry which is preliminary data.</text>
</comment>
<gene>
    <name evidence="1" type="ORF">D1610_09975</name>
</gene>
<protein>
    <submittedName>
        <fullName evidence="1">DUF177 domain-containing protein</fullName>
    </submittedName>
</protein>
<organism evidence="1 2">
    <name type="scientific">Sphingomonas gilva</name>
    <dbReference type="NCBI Taxonomy" id="2305907"/>
    <lineage>
        <taxon>Bacteria</taxon>
        <taxon>Pseudomonadati</taxon>
        <taxon>Pseudomonadota</taxon>
        <taxon>Alphaproteobacteria</taxon>
        <taxon>Sphingomonadales</taxon>
        <taxon>Sphingomonadaceae</taxon>
        <taxon>Sphingomonas</taxon>
    </lineage>
</organism>
<sequence length="179" mass="18664">MNAAPEFSRPRRLDTLGGQPVALAIEADEAERAALAERFGLLSVEALSADLTLVRDGEIVTVTGRVAARVDQACIATGDPVPASINEPLLIRFLPDSLLAASGVEEIELAAPDCEVIGYAGGAIDLGEAVAETMALALDPFPRSADAERTLKDAGVLSEDEARPASPFAALKDRLEGKD</sequence>
<dbReference type="AlphaFoldDB" id="A0A396RVN9"/>
<dbReference type="Proteomes" id="UP000266693">
    <property type="component" value="Unassembled WGS sequence"/>
</dbReference>
<dbReference type="InterPro" id="IPR003772">
    <property type="entry name" value="YceD"/>
</dbReference>
<dbReference type="OrthoDB" id="8443793at2"/>
<dbReference type="EMBL" id="QWLV01000003">
    <property type="protein sequence ID" value="RHW17741.1"/>
    <property type="molecule type" value="Genomic_DNA"/>
</dbReference>
<accession>A0A396RVN9</accession>